<comment type="catalytic activity">
    <reaction evidence="8">
        <text>adenosine + phosphate = alpha-D-ribose 1-phosphate + adenine</text>
        <dbReference type="Rhea" id="RHEA:27642"/>
        <dbReference type="ChEBI" id="CHEBI:16335"/>
        <dbReference type="ChEBI" id="CHEBI:16708"/>
        <dbReference type="ChEBI" id="CHEBI:43474"/>
        <dbReference type="ChEBI" id="CHEBI:57720"/>
        <dbReference type="EC" id="2.4.2.1"/>
    </reaction>
    <physiologicalReaction direction="left-to-right" evidence="8">
        <dbReference type="Rhea" id="RHEA:27643"/>
    </physiologicalReaction>
</comment>
<keyword evidence="6" id="KW-0862">Zinc</keyword>
<evidence type="ECO:0000256" key="8">
    <source>
        <dbReference type="ARBA" id="ARBA00048968"/>
    </source>
</evidence>
<evidence type="ECO:0000256" key="4">
    <source>
        <dbReference type="ARBA" id="ARBA00022723"/>
    </source>
</evidence>
<dbReference type="SUPFAM" id="SSF64438">
    <property type="entry name" value="CNF1/YfiH-like putative cysteine hydrolases"/>
    <property type="match status" value="1"/>
</dbReference>
<dbReference type="Gene3D" id="3.60.140.10">
    <property type="entry name" value="CNF1/YfiH-like putative cysteine hydrolases"/>
    <property type="match status" value="1"/>
</dbReference>
<comment type="similarity">
    <text evidence="2">Belongs to the purine nucleoside phosphorylase YfiH/LACC1 family.</text>
</comment>
<accession>A0ABM7V8A2</accession>
<proteinExistence type="inferred from homology"/>
<evidence type="ECO:0000256" key="7">
    <source>
        <dbReference type="ARBA" id="ARBA00047989"/>
    </source>
</evidence>
<evidence type="ECO:0000256" key="9">
    <source>
        <dbReference type="ARBA" id="ARBA00049893"/>
    </source>
</evidence>
<protein>
    <submittedName>
        <fullName evidence="10">Laccase domain protein</fullName>
    </submittedName>
</protein>
<dbReference type="Proteomes" id="UP001320209">
    <property type="component" value="Chromosome"/>
</dbReference>
<evidence type="ECO:0000256" key="5">
    <source>
        <dbReference type="ARBA" id="ARBA00022801"/>
    </source>
</evidence>
<dbReference type="RefSeq" id="WP_236865323.1">
    <property type="nucleotide sequence ID" value="NZ_AP025225.1"/>
</dbReference>
<gene>
    <name evidence="10" type="ORF">HYD_1380</name>
</gene>
<dbReference type="Pfam" id="PF02578">
    <property type="entry name" value="Cu-oxidase_4"/>
    <property type="match status" value="1"/>
</dbReference>
<comment type="catalytic activity">
    <reaction evidence="9">
        <text>S-methyl-5'-thioadenosine + phosphate = 5-(methylsulfanyl)-alpha-D-ribose 1-phosphate + adenine</text>
        <dbReference type="Rhea" id="RHEA:11852"/>
        <dbReference type="ChEBI" id="CHEBI:16708"/>
        <dbReference type="ChEBI" id="CHEBI:17509"/>
        <dbReference type="ChEBI" id="CHEBI:43474"/>
        <dbReference type="ChEBI" id="CHEBI:58533"/>
        <dbReference type="EC" id="2.4.2.28"/>
    </reaction>
    <physiologicalReaction direction="left-to-right" evidence="9">
        <dbReference type="Rhea" id="RHEA:11853"/>
    </physiologicalReaction>
</comment>
<dbReference type="PANTHER" id="PTHR30616">
    <property type="entry name" value="UNCHARACTERIZED PROTEIN YFIH"/>
    <property type="match status" value="1"/>
</dbReference>
<comment type="catalytic activity">
    <reaction evidence="1">
        <text>inosine + phosphate = alpha-D-ribose 1-phosphate + hypoxanthine</text>
        <dbReference type="Rhea" id="RHEA:27646"/>
        <dbReference type="ChEBI" id="CHEBI:17368"/>
        <dbReference type="ChEBI" id="CHEBI:17596"/>
        <dbReference type="ChEBI" id="CHEBI:43474"/>
        <dbReference type="ChEBI" id="CHEBI:57720"/>
        <dbReference type="EC" id="2.4.2.1"/>
    </reaction>
    <physiologicalReaction direction="left-to-right" evidence="1">
        <dbReference type="Rhea" id="RHEA:27647"/>
    </physiologicalReaction>
</comment>
<dbReference type="InterPro" id="IPR038371">
    <property type="entry name" value="Cu_polyphenol_OxRdtase_sf"/>
</dbReference>
<evidence type="ECO:0000256" key="6">
    <source>
        <dbReference type="ARBA" id="ARBA00022833"/>
    </source>
</evidence>
<evidence type="ECO:0000256" key="1">
    <source>
        <dbReference type="ARBA" id="ARBA00000553"/>
    </source>
</evidence>
<keyword evidence="5" id="KW-0378">Hydrolase</keyword>
<keyword evidence="11" id="KW-1185">Reference proteome</keyword>
<dbReference type="CDD" id="cd16833">
    <property type="entry name" value="YfiH"/>
    <property type="match status" value="1"/>
</dbReference>
<dbReference type="InterPro" id="IPR011324">
    <property type="entry name" value="Cytotoxic_necrot_fac-like_cat"/>
</dbReference>
<keyword evidence="4" id="KW-0479">Metal-binding</keyword>
<comment type="catalytic activity">
    <reaction evidence="7">
        <text>adenosine + H2O + H(+) = inosine + NH4(+)</text>
        <dbReference type="Rhea" id="RHEA:24408"/>
        <dbReference type="ChEBI" id="CHEBI:15377"/>
        <dbReference type="ChEBI" id="CHEBI:15378"/>
        <dbReference type="ChEBI" id="CHEBI:16335"/>
        <dbReference type="ChEBI" id="CHEBI:17596"/>
        <dbReference type="ChEBI" id="CHEBI:28938"/>
        <dbReference type="EC" id="3.5.4.4"/>
    </reaction>
    <physiologicalReaction direction="left-to-right" evidence="7">
        <dbReference type="Rhea" id="RHEA:24409"/>
    </physiologicalReaction>
</comment>
<dbReference type="EMBL" id="AP025225">
    <property type="protein sequence ID" value="BDB96005.1"/>
    <property type="molecule type" value="Genomic_DNA"/>
</dbReference>
<organism evidence="10 11">
    <name type="scientific">Candidatus Hydrogenosomobacter endosymbioticus</name>
    <dbReference type="NCBI Taxonomy" id="2558174"/>
    <lineage>
        <taxon>Bacteria</taxon>
        <taxon>Pseudomonadati</taxon>
        <taxon>Pseudomonadota</taxon>
        <taxon>Alphaproteobacteria</taxon>
        <taxon>Holosporales</taxon>
        <taxon>Holosporaceae</taxon>
        <taxon>Candidatus Hydrogenosomobacter</taxon>
    </lineage>
</organism>
<evidence type="ECO:0000313" key="10">
    <source>
        <dbReference type="EMBL" id="BDB96005.1"/>
    </source>
</evidence>
<evidence type="ECO:0000313" key="11">
    <source>
        <dbReference type="Proteomes" id="UP001320209"/>
    </source>
</evidence>
<evidence type="ECO:0000256" key="2">
    <source>
        <dbReference type="ARBA" id="ARBA00007353"/>
    </source>
</evidence>
<evidence type="ECO:0000256" key="3">
    <source>
        <dbReference type="ARBA" id="ARBA00022679"/>
    </source>
</evidence>
<dbReference type="InterPro" id="IPR003730">
    <property type="entry name" value="Cu_polyphenol_OxRdtase"/>
</dbReference>
<dbReference type="PANTHER" id="PTHR30616:SF2">
    <property type="entry name" value="PURINE NUCLEOSIDE PHOSPHORYLASE LACC1"/>
    <property type="match status" value="1"/>
</dbReference>
<keyword evidence="3" id="KW-0808">Transferase</keyword>
<name>A0ABM7V8A2_9PROT</name>
<sequence>MNASPSLVRSELLLGVPHGFFGMFGGVSFGRLCLLNGSLQNEDSKANVAENRQIALRYLGIENHRLLFVDQQHTSTTIIASRARTTFDTPADAIVTKERGVALGVLTADCAPVLLYDGDNQIIGAAHAGWKGALYGILESVVSAMESIGSHPHSIKASVGPTITKNNYFVKEDFVELFLQNDSESEKYFSEIGGNTKFDLPGYVAGRLRRVIESVEFVEVDTFSGEFFSHRRAMQKDQFSDGRSMSIIALP</sequence>
<reference evidence="10" key="1">
    <citation type="submission" date="2021-10" db="EMBL/GenBank/DDBJ databases">
        <title>Genome Sequence of The Candidatus Hydrogeosomobacter endosymbioticus, an Intracellular Bacterial Symbiont of the Anaerobic Ciliate GW7.</title>
        <authorList>
            <person name="Shiohama Y."/>
            <person name="Shinzato N."/>
        </authorList>
    </citation>
    <scope>NUCLEOTIDE SEQUENCE [LARGE SCALE GENOMIC DNA]</scope>
    <source>
        <strain evidence="10">200920</strain>
    </source>
</reference>